<evidence type="ECO:0000256" key="1">
    <source>
        <dbReference type="SAM" id="Phobius"/>
    </source>
</evidence>
<evidence type="ECO:0000313" key="4">
    <source>
        <dbReference type="EMBL" id="CAG5016485.1"/>
    </source>
</evidence>
<dbReference type="InterPro" id="IPR050640">
    <property type="entry name" value="Bact_2-comp_sensor_kinase"/>
</dbReference>
<keyword evidence="1" id="KW-1133">Transmembrane helix</keyword>
<gene>
    <name evidence="4" type="ORF">DYBT9275_05565</name>
</gene>
<dbReference type="Pfam" id="PF06580">
    <property type="entry name" value="His_kinase"/>
    <property type="match status" value="1"/>
</dbReference>
<dbReference type="Gene3D" id="3.30.565.10">
    <property type="entry name" value="Histidine kinase-like ATPase, C-terminal domain"/>
    <property type="match status" value="1"/>
</dbReference>
<dbReference type="SUPFAM" id="SSF55874">
    <property type="entry name" value="ATPase domain of HSP90 chaperone/DNA topoisomerase II/histidine kinase"/>
    <property type="match status" value="1"/>
</dbReference>
<dbReference type="Pfam" id="PF02518">
    <property type="entry name" value="HATPase_c"/>
    <property type="match status" value="1"/>
</dbReference>
<evidence type="ECO:0000259" key="2">
    <source>
        <dbReference type="Pfam" id="PF02518"/>
    </source>
</evidence>
<evidence type="ECO:0008006" key="6">
    <source>
        <dbReference type="Google" id="ProtNLM"/>
    </source>
</evidence>
<dbReference type="InterPro" id="IPR003594">
    <property type="entry name" value="HATPase_dom"/>
</dbReference>
<protein>
    <recommendedName>
        <fullName evidence="6">Histidine kinase</fullName>
    </recommendedName>
</protein>
<evidence type="ECO:0000259" key="3">
    <source>
        <dbReference type="Pfam" id="PF06580"/>
    </source>
</evidence>
<dbReference type="InterPro" id="IPR010559">
    <property type="entry name" value="Sig_transdc_His_kin_internal"/>
</dbReference>
<proteinExistence type="predicted"/>
<keyword evidence="1" id="KW-0812">Transmembrane</keyword>
<evidence type="ECO:0000313" key="5">
    <source>
        <dbReference type="Proteomes" id="UP000680038"/>
    </source>
</evidence>
<dbReference type="AlphaFoldDB" id="A0A916JK70"/>
<name>A0A916JK70_9BACT</name>
<feature type="domain" description="Histidine kinase/HSP90-like ATPase" evidence="2">
    <location>
        <begin position="308"/>
        <end position="402"/>
    </location>
</feature>
<reference evidence="4" key="1">
    <citation type="submission" date="2021-04" db="EMBL/GenBank/DDBJ databases">
        <authorList>
            <person name="Rodrigo-Torres L."/>
            <person name="Arahal R. D."/>
            <person name="Lucena T."/>
        </authorList>
    </citation>
    <scope>NUCLEOTIDE SEQUENCE</scope>
    <source>
        <strain evidence="4">CECT 9275</strain>
    </source>
</reference>
<dbReference type="InterPro" id="IPR036890">
    <property type="entry name" value="HATPase_C_sf"/>
</dbReference>
<keyword evidence="1" id="KW-0472">Membrane</keyword>
<dbReference type="Proteomes" id="UP000680038">
    <property type="component" value="Unassembled WGS sequence"/>
</dbReference>
<feature type="transmembrane region" description="Helical" evidence="1">
    <location>
        <begin position="42"/>
        <end position="66"/>
    </location>
</feature>
<comment type="caution">
    <text evidence="4">The sequence shown here is derived from an EMBL/GenBank/DDBJ whole genome shotgun (WGS) entry which is preliminary data.</text>
</comment>
<dbReference type="PANTHER" id="PTHR34220">
    <property type="entry name" value="SENSOR HISTIDINE KINASE YPDA"/>
    <property type="match status" value="1"/>
</dbReference>
<dbReference type="GO" id="GO:0000155">
    <property type="term" value="F:phosphorelay sensor kinase activity"/>
    <property type="evidence" value="ECO:0007669"/>
    <property type="project" value="InterPro"/>
</dbReference>
<dbReference type="GO" id="GO:0016020">
    <property type="term" value="C:membrane"/>
    <property type="evidence" value="ECO:0007669"/>
    <property type="project" value="InterPro"/>
</dbReference>
<dbReference type="EMBL" id="CAJRAF010000004">
    <property type="protein sequence ID" value="CAG5016485.1"/>
    <property type="molecule type" value="Genomic_DNA"/>
</dbReference>
<accession>A0A916JK70</accession>
<dbReference type="PANTHER" id="PTHR34220:SF9">
    <property type="entry name" value="SIGNAL TRANSDUCTION HISTIDINE KINASE INTERNAL REGION DOMAIN-CONTAINING PROTEIN"/>
    <property type="match status" value="1"/>
</dbReference>
<organism evidence="4 5">
    <name type="scientific">Dyadobacter helix</name>
    <dbReference type="NCBI Taxonomy" id="2822344"/>
    <lineage>
        <taxon>Bacteria</taxon>
        <taxon>Pseudomonadati</taxon>
        <taxon>Bacteroidota</taxon>
        <taxon>Cytophagia</taxon>
        <taxon>Cytophagales</taxon>
        <taxon>Spirosomataceae</taxon>
        <taxon>Dyadobacter</taxon>
    </lineage>
</organism>
<feature type="domain" description="Signal transduction histidine kinase internal region" evidence="3">
    <location>
        <begin position="211"/>
        <end position="291"/>
    </location>
</feature>
<sequence length="434" mass="49795">MQLLSSQSFFEQDFLIKKIVRSTTFVQRLLSQSGLPLTIRQFWLYSFCYWSIFASITFVQLTMLWLLKEGDTMNLHEVFIWLLDGLFWWSTTPLVLYASLKIPIVYKAQRKKLLVPVFYHLLIVTFLNILINSLHYLVTNPVMFWLIGKSIPAESYLFSFFVAYTASFGQYMLLVVGFNKVSYIYRYQALQKEHFKTELANEQLRGQLANAQLQALKMQLNPHFLFNTLHAVIGLMIKSDIKKATLMITTLSDLLRVVLANRKTDYITFGEELRLTRQYLEIQRIRFEDRLKVQFEIDPASEPYPVPQLILQPLVENSFTHGIADLTTEGVIRISTHVDKNGLQIEVSDNGVGSKKRREAAGMGLGLENTLLRIQQAYGPTAKLTFNQPLKGGTIVTLFLPGEPQNYIPQEEDFKAGRPADVYSIATGSFDSDI</sequence>
<feature type="transmembrane region" description="Helical" evidence="1">
    <location>
        <begin position="113"/>
        <end position="136"/>
    </location>
</feature>
<keyword evidence="5" id="KW-1185">Reference proteome</keyword>
<feature type="transmembrane region" description="Helical" evidence="1">
    <location>
        <begin position="86"/>
        <end position="106"/>
    </location>
</feature>
<feature type="transmembrane region" description="Helical" evidence="1">
    <location>
        <begin position="156"/>
        <end position="178"/>
    </location>
</feature>